<dbReference type="InterPro" id="IPR004007">
    <property type="entry name" value="DhaL_dom"/>
</dbReference>
<dbReference type="InterPro" id="IPR050861">
    <property type="entry name" value="Dihydroxyacetone_Kinase"/>
</dbReference>
<evidence type="ECO:0000313" key="5">
    <source>
        <dbReference type="Proteomes" id="UP000675940"/>
    </source>
</evidence>
<accession>A0A940S597</accession>
<dbReference type="Pfam" id="PF02734">
    <property type="entry name" value="Dak2"/>
    <property type="match status" value="1"/>
</dbReference>
<dbReference type="GO" id="GO:0005829">
    <property type="term" value="C:cytosol"/>
    <property type="evidence" value="ECO:0007669"/>
    <property type="project" value="TreeGrafter"/>
</dbReference>
<evidence type="ECO:0000313" key="4">
    <source>
        <dbReference type="EMBL" id="MBP0484924.1"/>
    </source>
</evidence>
<organism evidence="4 5">
    <name type="scientific">Sagittula salina</name>
    <dbReference type="NCBI Taxonomy" id="2820268"/>
    <lineage>
        <taxon>Bacteria</taxon>
        <taxon>Pseudomonadati</taxon>
        <taxon>Pseudomonadota</taxon>
        <taxon>Alphaproteobacteria</taxon>
        <taxon>Rhodobacterales</taxon>
        <taxon>Roseobacteraceae</taxon>
        <taxon>Sagittula</taxon>
    </lineage>
</organism>
<name>A0A940S597_9RHOB</name>
<sequence length="208" mass="21417">MALTADHTRAFYTAWADRFAAEREALIALDGQVGDSDLGITMSKGFAAARDAVAAAPEAGIAEQMKLAGGALARAAPSTMGTLMATGFLRGFKALDGADTFGTGQAATFWRAFAEGVAQRGKARPGDKTVLDVLDPIATALDGRDDPLADALEAATVAAGHALEATRNMVAQHGKAAAFQEKSRGLPDAGGTVAVMLVEVMRDVARQL</sequence>
<dbReference type="Proteomes" id="UP000675940">
    <property type="component" value="Unassembled WGS sequence"/>
</dbReference>
<dbReference type="InterPro" id="IPR036117">
    <property type="entry name" value="DhaL_dom_sf"/>
</dbReference>
<evidence type="ECO:0000259" key="3">
    <source>
        <dbReference type="PROSITE" id="PS51480"/>
    </source>
</evidence>
<dbReference type="GO" id="GO:0004371">
    <property type="term" value="F:glycerone kinase activity"/>
    <property type="evidence" value="ECO:0007669"/>
    <property type="project" value="InterPro"/>
</dbReference>
<evidence type="ECO:0000256" key="1">
    <source>
        <dbReference type="ARBA" id="ARBA00022679"/>
    </source>
</evidence>
<keyword evidence="2 4" id="KW-0418">Kinase</keyword>
<keyword evidence="5" id="KW-1185">Reference proteome</keyword>
<evidence type="ECO:0000256" key="2">
    <source>
        <dbReference type="ARBA" id="ARBA00022777"/>
    </source>
</evidence>
<proteinExistence type="predicted"/>
<dbReference type="SMART" id="SM01120">
    <property type="entry name" value="Dak2"/>
    <property type="match status" value="1"/>
</dbReference>
<dbReference type="Gene3D" id="1.25.40.340">
    <property type="match status" value="1"/>
</dbReference>
<protein>
    <submittedName>
        <fullName evidence="4">Dihydroxyacetone kinase subunit L</fullName>
    </submittedName>
</protein>
<dbReference type="PANTHER" id="PTHR28629:SF4">
    <property type="entry name" value="TRIOKINASE_FMN CYCLASE"/>
    <property type="match status" value="1"/>
</dbReference>
<comment type="caution">
    <text evidence="4">The sequence shown here is derived from an EMBL/GenBank/DDBJ whole genome shotgun (WGS) entry which is preliminary data.</text>
</comment>
<feature type="domain" description="DhaL" evidence="3">
    <location>
        <begin position="6"/>
        <end position="203"/>
    </location>
</feature>
<dbReference type="AlphaFoldDB" id="A0A940S597"/>
<reference evidence="4" key="1">
    <citation type="submission" date="2021-03" db="EMBL/GenBank/DDBJ databases">
        <title>Sagittula salina sp. nov. strain M10.9X isolated from the marine waste.</title>
        <authorList>
            <person name="Satari L."/>
            <person name="Molina-Menor E."/>
            <person name="Vidal-Verdu A."/>
            <person name="Pascual J."/>
            <person name="Pereto J."/>
            <person name="Porcar M."/>
        </authorList>
    </citation>
    <scope>NUCLEOTIDE SEQUENCE</scope>
    <source>
        <strain evidence="4">M10.9X</strain>
    </source>
</reference>
<dbReference type="PANTHER" id="PTHR28629">
    <property type="entry name" value="TRIOKINASE/FMN CYCLASE"/>
    <property type="match status" value="1"/>
</dbReference>
<dbReference type="SUPFAM" id="SSF101473">
    <property type="entry name" value="DhaL-like"/>
    <property type="match status" value="1"/>
</dbReference>
<dbReference type="GO" id="GO:0019563">
    <property type="term" value="P:glycerol catabolic process"/>
    <property type="evidence" value="ECO:0007669"/>
    <property type="project" value="TreeGrafter"/>
</dbReference>
<keyword evidence="1" id="KW-0808">Transferase</keyword>
<gene>
    <name evidence="4" type="ORF">J5474_20825</name>
</gene>
<dbReference type="PROSITE" id="PS51480">
    <property type="entry name" value="DHAL"/>
    <property type="match status" value="1"/>
</dbReference>
<dbReference type="EMBL" id="JAGISH010000019">
    <property type="protein sequence ID" value="MBP0484924.1"/>
    <property type="molecule type" value="Genomic_DNA"/>
</dbReference>
<dbReference type="RefSeq" id="WP_209363717.1">
    <property type="nucleotide sequence ID" value="NZ_JAGISH010000019.1"/>
</dbReference>